<name>A0A8S5LB85_9CAUD</name>
<dbReference type="Pfam" id="PF12138">
    <property type="entry name" value="Spherulin4"/>
    <property type="match status" value="1"/>
</dbReference>
<proteinExistence type="predicted"/>
<dbReference type="GO" id="GO:0051701">
    <property type="term" value="P:biological process involved in interaction with host"/>
    <property type="evidence" value="ECO:0007669"/>
    <property type="project" value="UniProtKB-ARBA"/>
</dbReference>
<dbReference type="SUPFAM" id="SSF51126">
    <property type="entry name" value="Pectin lyase-like"/>
    <property type="match status" value="1"/>
</dbReference>
<dbReference type="SMART" id="SM00710">
    <property type="entry name" value="PbH1"/>
    <property type="match status" value="6"/>
</dbReference>
<sequence length="965" mass="103120">MVPAVETVNLSDLLENPSAPPSELDGVRDAIRQVKEQATAATQAVSGATQVVTEISNAGDAALSKISGAGSAAESAIAGARDTALSTIQGASDGLKEELKGQLTQTLDQKLTEALKAIPQASPEEIKKAAEKAAEEWLRANPPQGGGGVDQNAVTTAVNAAVEAAVKKLPSPAGVEGVFIVKPAAGTNKIAAAINTAIANPEAKTIEIPAGEYELETTVLIGKATGKTIRGQGESTILKWAPPQDTAPAAFLVGSGDGTKNLQIEDLLVKMEWTDAKKPQHCFQITNASNVHLKGVAVEQCGGSAFIMQGYTAVGVAVTGVTSSSIRQCRVDGAGLKQTENNQASGYGVLVKDNSFGVSVENNYLRNIACGMGIAGTGKDIGSPTYMKISNNTVEMSDSSVGFEPIGLTIGCHNAVITNNSLPVSKDNGISVGAYSLVANNMIGKAWNHGVACSGPGTIITGNHIQDVGGENFTRLKDRPADWAAVAIYNPNSCVVSNNYYRKTIDESYAAHMVKIHLEEGHQRSEVGNNSITGNKAAPNSIDPKKAFIQNLNLNPNAPDYTDAVTVGTKEDYTPLPLDAASRYWVPVTYWWADQDFATNSKWKTVFDHIDKAPFFIINPRSGVGDKKEHDFVSLVDKLRPYRKPMLGYVRTIKATVKVESVLADIDKYVQWYGVTGVFLDEMVNGWGTSKNLVPFYQRIYKTVKAKYGEKFVVMGNPGTNTTEDVLNATDILMSFEEKAEKYLNDTEAPVTPEVYRKYPPTRFFHAIHNATQDQMRAILKKASESNVASIYVTDDTFSGGAEDANNNPWDSVPAPWMIDESIKWTNRDPSAGQAKAIFRGPATVSTDKTTPPATPVELTLVQGGGVNLESGKLQLGTGRYRITATPQYTPETTQGIDNFTVTNITVTKGDALLGNETSTVYMKAVSLDVDTTMWTAKSGHPEVAIRVGTNATSKVQTLVTVEEL</sequence>
<comment type="subcellular location">
    <subcellularLocation>
        <location evidence="1">Virion</location>
    </subcellularLocation>
</comment>
<dbReference type="EMBL" id="BK014672">
    <property type="protein sequence ID" value="DAD67191.1"/>
    <property type="molecule type" value="Genomic_DNA"/>
</dbReference>
<reference evidence="3" key="1">
    <citation type="journal article" date="2021" name="Proc. Natl. Acad. Sci. U.S.A.">
        <title>A Catalog of Tens of Thousands of Viruses from Human Metagenomes Reveals Hidden Associations with Chronic Diseases.</title>
        <authorList>
            <person name="Tisza M.J."/>
            <person name="Buck C.B."/>
        </authorList>
    </citation>
    <scope>NUCLEOTIDE SEQUENCE</scope>
    <source>
        <strain evidence="3">CtXOZ1</strain>
    </source>
</reference>
<dbReference type="InterPro" id="IPR012334">
    <property type="entry name" value="Pectin_lyas_fold"/>
</dbReference>
<accession>A0A8S5LB85</accession>
<dbReference type="Gene3D" id="2.160.20.10">
    <property type="entry name" value="Single-stranded right-handed beta-helix, Pectin lyase-like"/>
    <property type="match status" value="1"/>
</dbReference>
<evidence type="ECO:0000256" key="2">
    <source>
        <dbReference type="ARBA" id="ARBA00022844"/>
    </source>
</evidence>
<dbReference type="GO" id="GO:0019058">
    <property type="term" value="P:viral life cycle"/>
    <property type="evidence" value="ECO:0007669"/>
    <property type="project" value="UniProtKB-ARBA"/>
</dbReference>
<evidence type="ECO:0000256" key="1">
    <source>
        <dbReference type="ARBA" id="ARBA00004328"/>
    </source>
</evidence>
<evidence type="ECO:0000313" key="3">
    <source>
        <dbReference type="EMBL" id="DAD67191.1"/>
    </source>
</evidence>
<dbReference type="InterPro" id="IPR011050">
    <property type="entry name" value="Pectin_lyase_fold/virulence"/>
</dbReference>
<dbReference type="PANTHER" id="PTHR35040:SF9">
    <property type="entry name" value="4-LIKE CELL SURFACE PROTEIN, PUTATIVE (AFU_ORTHOLOGUE AFUA_4G14080)-RELATED"/>
    <property type="match status" value="1"/>
</dbReference>
<dbReference type="InterPro" id="IPR006626">
    <property type="entry name" value="PbH1"/>
</dbReference>
<organism evidence="3">
    <name type="scientific">Siphoviridae sp. ctXOZ1</name>
    <dbReference type="NCBI Taxonomy" id="2823585"/>
    <lineage>
        <taxon>Viruses</taxon>
        <taxon>Duplodnaviria</taxon>
        <taxon>Heunggongvirae</taxon>
        <taxon>Uroviricota</taxon>
        <taxon>Caudoviricetes</taxon>
    </lineage>
</organism>
<dbReference type="InterPro" id="IPR021986">
    <property type="entry name" value="Spherulin4"/>
</dbReference>
<dbReference type="GO" id="GO:0044423">
    <property type="term" value="C:virion component"/>
    <property type="evidence" value="ECO:0007669"/>
    <property type="project" value="UniProtKB-KW"/>
</dbReference>
<keyword evidence="2" id="KW-0946">Virion</keyword>
<dbReference type="PANTHER" id="PTHR35040">
    <property type="match status" value="1"/>
</dbReference>
<protein>
    <submittedName>
        <fullName evidence="3">Spherulation-specific family 4</fullName>
    </submittedName>
</protein>